<dbReference type="SMART" id="SM00487">
    <property type="entry name" value="DEXDc"/>
    <property type="match status" value="1"/>
</dbReference>
<feature type="region of interest" description="Disordered" evidence="9">
    <location>
        <begin position="787"/>
        <end position="866"/>
    </location>
</feature>
<dbReference type="AlphaFoldDB" id="A0A1I8I588"/>
<dbReference type="SMART" id="SM00490">
    <property type="entry name" value="HELICc"/>
    <property type="match status" value="1"/>
</dbReference>
<dbReference type="Pfam" id="PF00271">
    <property type="entry name" value="Helicase_C"/>
    <property type="match status" value="1"/>
</dbReference>
<feature type="compositionally biased region" description="Basic and acidic residues" evidence="9">
    <location>
        <begin position="31"/>
        <end position="44"/>
    </location>
</feature>
<dbReference type="InterPro" id="IPR038718">
    <property type="entry name" value="SNF2-like_sf"/>
</dbReference>
<dbReference type="Gene3D" id="3.40.50.300">
    <property type="entry name" value="P-loop containing nucleotide triphosphate hydrolases"/>
    <property type="match status" value="2"/>
</dbReference>
<feature type="region of interest" description="Disordered" evidence="9">
    <location>
        <begin position="424"/>
        <end position="515"/>
    </location>
</feature>
<feature type="compositionally biased region" description="Low complexity" evidence="9">
    <location>
        <begin position="852"/>
        <end position="864"/>
    </location>
</feature>
<dbReference type="GO" id="GO:0016887">
    <property type="term" value="F:ATP hydrolysis activity"/>
    <property type="evidence" value="ECO:0007669"/>
    <property type="project" value="InterPro"/>
</dbReference>
<evidence type="ECO:0000256" key="8">
    <source>
        <dbReference type="ARBA" id="ARBA00023242"/>
    </source>
</evidence>
<dbReference type="InterPro" id="IPR049730">
    <property type="entry name" value="SNF2/RAD54-like_C"/>
</dbReference>
<keyword evidence="7" id="KW-0238">DNA-binding</keyword>
<dbReference type="InterPro" id="IPR014001">
    <property type="entry name" value="Helicase_ATP-bd"/>
</dbReference>
<comment type="similarity">
    <text evidence="2">Belongs to the SNF2/RAD54 helicase family.</text>
</comment>
<feature type="domain" description="Helicase C-terminal" evidence="11">
    <location>
        <begin position="553"/>
        <end position="717"/>
    </location>
</feature>
<dbReference type="Gene3D" id="1.20.120.850">
    <property type="entry name" value="SWI2/SNF2 ATPases, N-terminal domain"/>
    <property type="match status" value="1"/>
</dbReference>
<protein>
    <submittedName>
        <fullName evidence="13">Helicase ATP-binding domain-containing protein</fullName>
    </submittedName>
</protein>
<keyword evidence="12" id="KW-1185">Reference proteome</keyword>
<dbReference type="InterPro" id="IPR027417">
    <property type="entry name" value="P-loop_NTPase"/>
</dbReference>
<feature type="region of interest" description="Disordered" evidence="9">
    <location>
        <begin position="1"/>
        <end position="69"/>
    </location>
</feature>
<reference evidence="13" key="1">
    <citation type="submission" date="2016-11" db="UniProtKB">
        <authorList>
            <consortium name="WormBaseParasite"/>
        </authorList>
    </citation>
    <scope>IDENTIFICATION</scope>
</reference>
<dbReference type="CDD" id="cd18793">
    <property type="entry name" value="SF2_C_SNF"/>
    <property type="match status" value="1"/>
</dbReference>
<dbReference type="GO" id="GO:0003677">
    <property type="term" value="F:DNA binding"/>
    <property type="evidence" value="ECO:0007669"/>
    <property type="project" value="UniProtKB-KW"/>
</dbReference>
<dbReference type="PROSITE" id="PS51192">
    <property type="entry name" value="HELICASE_ATP_BIND_1"/>
    <property type="match status" value="1"/>
</dbReference>
<evidence type="ECO:0000256" key="9">
    <source>
        <dbReference type="SAM" id="MobiDB-lite"/>
    </source>
</evidence>
<sequence>ERLRRIAERQKQQRRQPQRHEPEVSVEESDSETKVELDEKSVVEKKHKRRPARQSPPPPPPPPLALERAPDTGESLVDVAPRVCRHLKPHQADAVQFLYDCLFESAAETRRGSAGSGALLAHCMGLGKSLSVIAFLHAVMRRCSPKAPLGARSALIVCPLNVALNWTNEFRMWLGDEATQRRFGESPLPIRELTSMRLGSDRLTACREFMETGGVLIVNYDMFRNLAQGRGLSNKRKQRELYRRALLDPGPDIVVCDEGHVLKSGATGLSKAMCEIRTKRRIVLTGTPLQNNLIEYYTMVSFVKPSLLGTQKEFVNPINNGQHSDSTAFDVQLMKRRAHVLHKMLSGCVHRRDYTALTKYLPPKHEFIINIRLGEVQEQLYRKYLDQVRPLLFSHSVSLFADQQVLYRVWTHPHLLKLHEEEAAKRDRWTSSEDDEEDDDEEDGEQREDSGDSDEDADDNSDDSRRPVKHRRRRWLGSSDDSSESSSAADSSSADEVVTGWSTRSRGSKGAEAADNAAAAQAIVQPARPPQWWHPMYTDSMADDVSLSGKLHILFSLLRSFEEHGDKTLVFSQSLLSLDIIEHFLDKLGIGQPGEDYLRLDGSTSAASRKSMSEAFNKESDTRLRLFLISTKAGGLGVNLPAANRVVIFDVSWNPSHDIQSIFRTYRFGQTKPVFVYRLVAQGTMEEKIYSRQVNKQSLGFRVIDEHQINRHFSAADLVQLYTLTVDRFDPSIDARKRFDLPADGVLADLLASEARWIASYHLHDSLLENVESELLTDEERQQAWQEYEQEKHAPKARPQPPPQPQQTAVTEDGPSSPEQQLQHSATVANFSGSAAALQQQPQKPPQPPPRAASSAALLQQPQPAMNPERQQITNLQLQYPLQFLNIRNQVNQQRTDLADKPAELDRLAYRYLLDFLRKQQEQRLQKLQQQNQ</sequence>
<evidence type="ECO:0000259" key="10">
    <source>
        <dbReference type="PROSITE" id="PS51192"/>
    </source>
</evidence>
<keyword evidence="6" id="KW-0067">ATP-binding</keyword>
<dbReference type="PROSITE" id="PS51194">
    <property type="entry name" value="HELICASE_CTER"/>
    <property type="match status" value="1"/>
</dbReference>
<dbReference type="Proteomes" id="UP000095280">
    <property type="component" value="Unplaced"/>
</dbReference>
<evidence type="ECO:0000313" key="13">
    <source>
        <dbReference type="WBParaSite" id="maker-uti_cns_0009900-snap-gene-0.6-mRNA-1"/>
    </source>
</evidence>
<comment type="subcellular location">
    <subcellularLocation>
        <location evidence="1">Nucleus</location>
    </subcellularLocation>
</comment>
<dbReference type="InterPro" id="IPR000330">
    <property type="entry name" value="SNF2_N"/>
</dbReference>
<evidence type="ECO:0000313" key="12">
    <source>
        <dbReference type="Proteomes" id="UP000095280"/>
    </source>
</evidence>
<keyword evidence="4" id="KW-0378">Hydrolase</keyword>
<dbReference type="GO" id="GO:0004386">
    <property type="term" value="F:helicase activity"/>
    <property type="evidence" value="ECO:0007669"/>
    <property type="project" value="UniProtKB-KW"/>
</dbReference>
<feature type="compositionally biased region" description="Low complexity" evidence="9">
    <location>
        <begin position="478"/>
        <end position="496"/>
    </location>
</feature>
<dbReference type="SUPFAM" id="SSF52540">
    <property type="entry name" value="P-loop containing nucleoside triphosphate hydrolases"/>
    <property type="match status" value="2"/>
</dbReference>
<organism evidence="12 13">
    <name type="scientific">Macrostomum lignano</name>
    <dbReference type="NCBI Taxonomy" id="282301"/>
    <lineage>
        <taxon>Eukaryota</taxon>
        <taxon>Metazoa</taxon>
        <taxon>Spiralia</taxon>
        <taxon>Lophotrochozoa</taxon>
        <taxon>Platyhelminthes</taxon>
        <taxon>Rhabditophora</taxon>
        <taxon>Macrostomorpha</taxon>
        <taxon>Macrostomida</taxon>
        <taxon>Macrostomidae</taxon>
        <taxon>Macrostomum</taxon>
    </lineage>
</organism>
<keyword evidence="3" id="KW-0547">Nucleotide-binding</keyword>
<dbReference type="Pfam" id="PF00176">
    <property type="entry name" value="SNF2-rel_dom"/>
    <property type="match status" value="1"/>
</dbReference>
<evidence type="ECO:0000256" key="7">
    <source>
        <dbReference type="ARBA" id="ARBA00023125"/>
    </source>
</evidence>
<dbReference type="Gene3D" id="3.40.50.10810">
    <property type="entry name" value="Tandem AAA-ATPase domain"/>
    <property type="match status" value="1"/>
</dbReference>
<dbReference type="InterPro" id="IPR001650">
    <property type="entry name" value="Helicase_C-like"/>
</dbReference>
<name>A0A1I8I588_9PLAT</name>
<feature type="compositionally biased region" description="Acidic residues" evidence="9">
    <location>
        <begin position="432"/>
        <end position="461"/>
    </location>
</feature>
<feature type="compositionally biased region" description="Polar residues" evidence="9">
    <location>
        <begin position="817"/>
        <end position="833"/>
    </location>
</feature>
<keyword evidence="8" id="KW-0539">Nucleus</keyword>
<dbReference type="GO" id="GO:0005634">
    <property type="term" value="C:nucleus"/>
    <property type="evidence" value="ECO:0007669"/>
    <property type="project" value="UniProtKB-SubCell"/>
</dbReference>
<evidence type="ECO:0000256" key="1">
    <source>
        <dbReference type="ARBA" id="ARBA00004123"/>
    </source>
</evidence>
<dbReference type="WBParaSite" id="maker-uti_cns_0009900-snap-gene-0.6-mRNA-1">
    <property type="protein sequence ID" value="maker-uti_cns_0009900-snap-gene-0.6-mRNA-1"/>
    <property type="gene ID" value="maker-uti_cns_0009900-snap-gene-0.6"/>
</dbReference>
<dbReference type="GO" id="GO:0005524">
    <property type="term" value="F:ATP binding"/>
    <property type="evidence" value="ECO:0007669"/>
    <property type="project" value="UniProtKB-KW"/>
</dbReference>
<proteinExistence type="inferred from homology"/>
<dbReference type="PANTHER" id="PTHR45797:SF3">
    <property type="entry name" value="TRANSCRIPTIONAL REGULATOR ATRX HOMOLOG"/>
    <property type="match status" value="1"/>
</dbReference>
<dbReference type="PANTHER" id="PTHR45797">
    <property type="entry name" value="RAD54-LIKE"/>
    <property type="match status" value="1"/>
</dbReference>
<evidence type="ECO:0000256" key="2">
    <source>
        <dbReference type="ARBA" id="ARBA00007025"/>
    </source>
</evidence>
<evidence type="ECO:0000256" key="3">
    <source>
        <dbReference type="ARBA" id="ARBA00022741"/>
    </source>
</evidence>
<keyword evidence="5" id="KW-0347">Helicase</keyword>
<evidence type="ECO:0000259" key="11">
    <source>
        <dbReference type="PROSITE" id="PS51194"/>
    </source>
</evidence>
<evidence type="ECO:0000256" key="6">
    <source>
        <dbReference type="ARBA" id="ARBA00022840"/>
    </source>
</evidence>
<dbReference type="InterPro" id="IPR044574">
    <property type="entry name" value="ARIP4-like"/>
</dbReference>
<feature type="compositionally biased region" description="Pro residues" evidence="9">
    <location>
        <begin position="54"/>
        <end position="64"/>
    </location>
</feature>
<feature type="domain" description="Helicase ATP-binding" evidence="10">
    <location>
        <begin position="109"/>
        <end position="306"/>
    </location>
</feature>
<feature type="compositionally biased region" description="Basic and acidic residues" evidence="9">
    <location>
        <begin position="1"/>
        <end position="11"/>
    </location>
</feature>
<evidence type="ECO:0000256" key="5">
    <source>
        <dbReference type="ARBA" id="ARBA00022806"/>
    </source>
</evidence>
<accession>A0A1I8I588</accession>
<evidence type="ECO:0000256" key="4">
    <source>
        <dbReference type="ARBA" id="ARBA00022801"/>
    </source>
</evidence>